<dbReference type="WBParaSite" id="TCNE_0001906901-mRNA-1">
    <property type="protein sequence ID" value="TCNE_0001906901-mRNA-1"/>
    <property type="gene ID" value="TCNE_0001906901"/>
</dbReference>
<gene>
    <name evidence="1" type="ORF">TCNE_LOCUS19065</name>
</gene>
<evidence type="ECO:0000313" key="2">
    <source>
        <dbReference type="Proteomes" id="UP000050794"/>
    </source>
</evidence>
<protein>
    <submittedName>
        <fullName evidence="3">Non-specific serine/threonine protein kinase</fullName>
    </submittedName>
</protein>
<organism evidence="2 3">
    <name type="scientific">Toxocara canis</name>
    <name type="common">Canine roundworm</name>
    <dbReference type="NCBI Taxonomy" id="6265"/>
    <lineage>
        <taxon>Eukaryota</taxon>
        <taxon>Metazoa</taxon>
        <taxon>Ecdysozoa</taxon>
        <taxon>Nematoda</taxon>
        <taxon>Chromadorea</taxon>
        <taxon>Rhabditida</taxon>
        <taxon>Spirurina</taxon>
        <taxon>Ascaridomorpha</taxon>
        <taxon>Ascaridoidea</taxon>
        <taxon>Toxocaridae</taxon>
        <taxon>Toxocara</taxon>
    </lineage>
</organism>
<accession>A0A183VE95</accession>
<dbReference type="EMBL" id="UYWY01026340">
    <property type="protein sequence ID" value="VDM50386.1"/>
    <property type="molecule type" value="Genomic_DNA"/>
</dbReference>
<name>A0A183VE95_TOXCA</name>
<dbReference type="AlphaFoldDB" id="A0A183VE95"/>
<keyword evidence="2" id="KW-1185">Reference proteome</keyword>
<evidence type="ECO:0000313" key="1">
    <source>
        <dbReference type="EMBL" id="VDM50386.1"/>
    </source>
</evidence>
<dbReference type="SUPFAM" id="SSF48371">
    <property type="entry name" value="ARM repeat"/>
    <property type="match status" value="1"/>
</dbReference>
<reference evidence="1 2" key="2">
    <citation type="submission" date="2018-11" db="EMBL/GenBank/DDBJ databases">
        <authorList>
            <consortium name="Pathogen Informatics"/>
        </authorList>
    </citation>
    <scope>NUCLEOTIDE SEQUENCE [LARGE SCALE GENOMIC DNA]</scope>
</reference>
<proteinExistence type="predicted"/>
<reference evidence="3" key="1">
    <citation type="submission" date="2016-06" db="UniProtKB">
        <authorList>
            <consortium name="WormBaseParasite"/>
        </authorList>
    </citation>
    <scope>IDENTIFICATION</scope>
</reference>
<sequence>MLKRVLAENNFHIPGVLKCVQTLLDLQHELCKQYSYLTDRCVECNEKMMCLSGSTKPGMCSTLVELSSRLDRRSAKHLLFIDAEYTQNLNEYYYTLCASSELLTLFCKFGHLSWKLAEKAYASVWNVLMRSRHKGVVDNCAECFKQMTLTFIGDERYASLPSIFLEKTKQLFVNEYVTTRNLAFCRIFSIWGWRSDCSQCTFSLIAFLVSTCDPSKRPVAIRALKALKLILNSATTDLTTFYPAIFTMLLRTFRNGECTVRSAASHCFGIMLLAAVLVNCIFDDGSYGYPLYTFLTMHFEIWDLIKKEIFELNIHDVCLVLILSVLEKLHIVNSSLYTSAQLNDIALVSAQLVKILPSSTNIRIGRTLVNCLVNLCPRPINLHAKLRAFLLRKDITTNLRYTVKYAVDKTEEEQHRRNMPKFDGTLEDILKMGNGRIIAEAMDVTREIEQGQNDAQSERRHYSLLEKVFIDAVSSHQLKRLCAAHVLVIVAPYILRCSSSFRIRYFCYACALLMDELEGVRCVTSRLCITWLQPHSKLSSISSIVAIQRLIEGICKEEPADGLLIAWREWAAETRAKRCKYNRYFEDLFVENCLAAACQKFPN</sequence>
<dbReference type="Proteomes" id="UP000050794">
    <property type="component" value="Unassembled WGS sequence"/>
</dbReference>
<dbReference type="InterPro" id="IPR016024">
    <property type="entry name" value="ARM-type_fold"/>
</dbReference>
<evidence type="ECO:0000313" key="3">
    <source>
        <dbReference type="WBParaSite" id="TCNE_0001906901-mRNA-1"/>
    </source>
</evidence>